<sequence length="276" mass="32279">MSNLQLLYKAIKDLFEEIPVEEWSYIHFLKLFEPLIMASIDTIKVEDKGTWRKRFITHLEKIIDDDGYSVILVKNPSSVDTFWDDIERKMDCLRRKREVKIKTKEQSPEMNESVQNFVMGGVIQQSSKRLKNNKLELTEKVLLKPLKDNSVKHLNEEALKQAFLDTLIISLHVDIEPEFKVYSQSSSSGKAVDLVNTSTRKRIAIEFDNIKMETLNLSELENVGRMKLMFTIFVEKPESEILNLEINDQHRSQKTVCEVLENKIKMKIEYLMPLII</sequence>
<dbReference type="EMBL" id="CAJVPK010000437">
    <property type="protein sequence ID" value="CAG8510230.1"/>
    <property type="molecule type" value="Genomic_DNA"/>
</dbReference>
<name>A0A9N9F4N0_9GLOM</name>
<dbReference type="Proteomes" id="UP000789706">
    <property type="component" value="Unassembled WGS sequence"/>
</dbReference>
<dbReference type="AlphaFoldDB" id="A0A9N9F4N0"/>
<evidence type="ECO:0000313" key="1">
    <source>
        <dbReference type="EMBL" id="CAG8510230.1"/>
    </source>
</evidence>
<gene>
    <name evidence="1" type="ORF">DEBURN_LOCUS5134</name>
</gene>
<reference evidence="1" key="1">
    <citation type="submission" date="2021-06" db="EMBL/GenBank/DDBJ databases">
        <authorList>
            <person name="Kallberg Y."/>
            <person name="Tangrot J."/>
            <person name="Rosling A."/>
        </authorList>
    </citation>
    <scope>NUCLEOTIDE SEQUENCE</scope>
    <source>
        <strain evidence="1">AZ414A</strain>
    </source>
</reference>
<protein>
    <submittedName>
        <fullName evidence="1">8170_t:CDS:1</fullName>
    </submittedName>
</protein>
<proteinExistence type="predicted"/>
<evidence type="ECO:0000313" key="2">
    <source>
        <dbReference type="Proteomes" id="UP000789706"/>
    </source>
</evidence>
<organism evidence="1 2">
    <name type="scientific">Diversispora eburnea</name>
    <dbReference type="NCBI Taxonomy" id="1213867"/>
    <lineage>
        <taxon>Eukaryota</taxon>
        <taxon>Fungi</taxon>
        <taxon>Fungi incertae sedis</taxon>
        <taxon>Mucoromycota</taxon>
        <taxon>Glomeromycotina</taxon>
        <taxon>Glomeromycetes</taxon>
        <taxon>Diversisporales</taxon>
        <taxon>Diversisporaceae</taxon>
        <taxon>Diversispora</taxon>
    </lineage>
</organism>
<comment type="caution">
    <text evidence="1">The sequence shown here is derived from an EMBL/GenBank/DDBJ whole genome shotgun (WGS) entry which is preliminary data.</text>
</comment>
<accession>A0A9N9F4N0</accession>
<keyword evidence="2" id="KW-1185">Reference proteome</keyword>